<keyword evidence="4" id="KW-1185">Reference proteome</keyword>
<evidence type="ECO:0000313" key="3">
    <source>
        <dbReference type="EMBL" id="ABS63807.1"/>
    </source>
</evidence>
<dbReference type="KEGG" id="pla:Plav_2193"/>
<keyword evidence="2" id="KW-0175">Coiled coil</keyword>
<dbReference type="Pfam" id="PF04102">
    <property type="entry name" value="SlyX"/>
    <property type="match status" value="1"/>
</dbReference>
<name>A7HV74_PARL1</name>
<dbReference type="Gene3D" id="1.20.5.300">
    <property type="match status" value="1"/>
</dbReference>
<feature type="coiled-coil region" evidence="2">
    <location>
        <begin position="11"/>
        <end position="59"/>
    </location>
</feature>
<dbReference type="PANTHER" id="PTHR36508:SF1">
    <property type="entry name" value="PROTEIN SLYX"/>
    <property type="match status" value="1"/>
</dbReference>
<protein>
    <recommendedName>
        <fullName evidence="1">Protein SlyX homolog</fullName>
    </recommendedName>
</protein>
<dbReference type="RefSeq" id="WP_012111112.1">
    <property type="nucleotide sequence ID" value="NC_009719.1"/>
</dbReference>
<dbReference type="Proteomes" id="UP000006377">
    <property type="component" value="Chromosome"/>
</dbReference>
<comment type="similarity">
    <text evidence="1">Belongs to the SlyX family.</text>
</comment>
<evidence type="ECO:0000256" key="1">
    <source>
        <dbReference type="HAMAP-Rule" id="MF_00715"/>
    </source>
</evidence>
<dbReference type="STRING" id="402881.Plav_2193"/>
<proteinExistence type="inferred from homology"/>
<dbReference type="InterPro" id="IPR007236">
    <property type="entry name" value="SlyX"/>
</dbReference>
<evidence type="ECO:0000313" key="4">
    <source>
        <dbReference type="Proteomes" id="UP000006377"/>
    </source>
</evidence>
<sequence>MTAQDAHAARIDELEVRLIHQDKAIEDLNDVITRQWHAIDELKRRLEAMVGRMQAMEEGAHASTTDEPPPPHY</sequence>
<dbReference type="HOGENOM" id="CLU_180796_5_3_5"/>
<accession>A7HV74</accession>
<organism evidence="3 4">
    <name type="scientific">Parvibaculum lavamentivorans (strain DS-1 / DSM 13023 / NCIMB 13966)</name>
    <dbReference type="NCBI Taxonomy" id="402881"/>
    <lineage>
        <taxon>Bacteria</taxon>
        <taxon>Pseudomonadati</taxon>
        <taxon>Pseudomonadota</taxon>
        <taxon>Alphaproteobacteria</taxon>
        <taxon>Hyphomicrobiales</taxon>
        <taxon>Parvibaculaceae</taxon>
        <taxon>Parvibaculum</taxon>
    </lineage>
</organism>
<reference evidence="3 4" key="1">
    <citation type="journal article" date="2011" name="Stand. Genomic Sci.">
        <title>Complete genome sequence of Parvibaculum lavamentivorans type strain (DS-1(T)).</title>
        <authorList>
            <person name="Schleheck D."/>
            <person name="Weiss M."/>
            <person name="Pitluck S."/>
            <person name="Bruce D."/>
            <person name="Land M.L."/>
            <person name="Han S."/>
            <person name="Saunders E."/>
            <person name="Tapia R."/>
            <person name="Detter C."/>
            <person name="Brettin T."/>
            <person name="Han J."/>
            <person name="Woyke T."/>
            <person name="Goodwin L."/>
            <person name="Pennacchio L."/>
            <person name="Nolan M."/>
            <person name="Cook A.M."/>
            <person name="Kjelleberg S."/>
            <person name="Thomas T."/>
        </authorList>
    </citation>
    <scope>NUCLEOTIDE SEQUENCE [LARGE SCALE GENOMIC DNA]</scope>
    <source>
        <strain evidence="4">DS-1 / DSM 13023 / NCIMB 13966</strain>
    </source>
</reference>
<gene>
    <name evidence="1" type="primary">slyX</name>
    <name evidence="3" type="ordered locus">Plav_2193</name>
</gene>
<dbReference type="HAMAP" id="MF_00715">
    <property type="entry name" value="SlyX"/>
    <property type="match status" value="1"/>
</dbReference>
<dbReference type="AlphaFoldDB" id="A7HV74"/>
<dbReference type="eggNOG" id="COG2900">
    <property type="taxonomic scope" value="Bacteria"/>
</dbReference>
<dbReference type="OrthoDB" id="5422806at2"/>
<dbReference type="PANTHER" id="PTHR36508">
    <property type="entry name" value="PROTEIN SLYX"/>
    <property type="match status" value="1"/>
</dbReference>
<dbReference type="EMBL" id="CP000774">
    <property type="protein sequence ID" value="ABS63807.1"/>
    <property type="molecule type" value="Genomic_DNA"/>
</dbReference>
<evidence type="ECO:0000256" key="2">
    <source>
        <dbReference type="SAM" id="Coils"/>
    </source>
</evidence>